<organism evidence="2 3">
    <name type="scientific">Bilophila wadsworthia (strain 3_1_6)</name>
    <dbReference type="NCBI Taxonomy" id="563192"/>
    <lineage>
        <taxon>Bacteria</taxon>
        <taxon>Pseudomonadati</taxon>
        <taxon>Thermodesulfobacteriota</taxon>
        <taxon>Desulfovibrionia</taxon>
        <taxon>Desulfovibrionales</taxon>
        <taxon>Desulfovibrionaceae</taxon>
        <taxon>Bilophila</taxon>
    </lineage>
</organism>
<evidence type="ECO:0000313" key="2">
    <source>
        <dbReference type="EMBL" id="EPC05883.1"/>
    </source>
</evidence>
<dbReference type="CDD" id="cd00085">
    <property type="entry name" value="HNHc"/>
    <property type="match status" value="1"/>
</dbReference>
<dbReference type="GO" id="GO:0003676">
    <property type="term" value="F:nucleic acid binding"/>
    <property type="evidence" value="ECO:0007669"/>
    <property type="project" value="InterPro"/>
</dbReference>
<protein>
    <recommendedName>
        <fullName evidence="1">HNH nuclease domain-containing protein</fullName>
    </recommendedName>
</protein>
<dbReference type="InterPro" id="IPR002711">
    <property type="entry name" value="HNH"/>
</dbReference>
<dbReference type="AlphaFoldDB" id="S2KTN6"/>
<accession>S2KTN6</accession>
<dbReference type="Pfam" id="PF01844">
    <property type="entry name" value="HNH"/>
    <property type="match status" value="1"/>
</dbReference>
<dbReference type="SMART" id="SM00507">
    <property type="entry name" value="HNHc"/>
    <property type="match status" value="1"/>
</dbReference>
<keyword evidence="3" id="KW-1185">Reference proteome</keyword>
<dbReference type="Gene3D" id="1.10.30.50">
    <property type="match status" value="1"/>
</dbReference>
<dbReference type="STRING" id="563192.HMPREF0179_05167"/>
<dbReference type="RefSeq" id="WP_016360566.1">
    <property type="nucleotide sequence ID" value="NZ_KE150238.1"/>
</dbReference>
<dbReference type="HOGENOM" id="CLU_1400102_0_0_7"/>
<sequence length="194" mass="21837">MGFHDTIADEALIACQRCCCLCQKFCGVNIELHHIKQKSKGGEDTFENCIPLCFDCHAVVGHYNTAHPRGRKFSKTELRKIRDNWYTKVKELNTPLSNGHPAAQHQVQNVNGNGNIVAGGDININRKVINKTSISIDPGEKHIANETARKIQELVKEYIDINAAGKSAERAAQKIWKTLKNEFNVTRVRTHYSQ</sequence>
<name>S2KTN6_BILW3</name>
<dbReference type="EMBL" id="ADCP02000001">
    <property type="protein sequence ID" value="EPC05883.1"/>
    <property type="molecule type" value="Genomic_DNA"/>
</dbReference>
<reference evidence="2 3" key="2">
    <citation type="submission" date="2013-04" db="EMBL/GenBank/DDBJ databases">
        <title>The Genome Sequence of Bilophila wadsworthia 3_1_6.</title>
        <authorList>
            <consortium name="The Broad Institute Genomics Platform"/>
            <person name="Earl A."/>
            <person name="Ward D."/>
            <person name="Feldgarden M."/>
            <person name="Gevers D."/>
            <person name="Sibley C."/>
            <person name="Strauss J."/>
            <person name="Allen-Vercoe E."/>
            <person name="Walker B."/>
            <person name="Young S."/>
            <person name="Zeng Q."/>
            <person name="Gargeya S."/>
            <person name="Fitzgerald M."/>
            <person name="Haas B."/>
            <person name="Abouelleil A."/>
            <person name="Allen A.W."/>
            <person name="Alvarado L."/>
            <person name="Arachchi H.M."/>
            <person name="Berlin A.M."/>
            <person name="Chapman S.B."/>
            <person name="Gainer-Dewar J."/>
            <person name="Goldberg J."/>
            <person name="Griggs A."/>
            <person name="Gujja S."/>
            <person name="Hansen M."/>
            <person name="Howarth C."/>
            <person name="Imamovic A."/>
            <person name="Ireland A."/>
            <person name="Larimer J."/>
            <person name="McCowan C."/>
            <person name="Murphy C."/>
            <person name="Pearson M."/>
            <person name="Poon T.W."/>
            <person name="Priest M."/>
            <person name="Roberts A."/>
            <person name="Saif S."/>
            <person name="Shea T."/>
            <person name="Sisk P."/>
            <person name="Sykes S."/>
            <person name="Wortman J."/>
            <person name="Nusbaum C."/>
            <person name="Birren B."/>
        </authorList>
    </citation>
    <scope>NUCLEOTIDE SEQUENCE [LARGE SCALE GENOMIC DNA]</scope>
    <source>
        <strain evidence="2 3">3_1_6</strain>
    </source>
</reference>
<comment type="caution">
    <text evidence="2">The sequence shown here is derived from an EMBL/GenBank/DDBJ whole genome shotgun (WGS) entry which is preliminary data.</text>
</comment>
<gene>
    <name evidence="2" type="ORF">HMPREF0179_05167</name>
</gene>
<feature type="domain" description="HNH nuclease" evidence="1">
    <location>
        <begin position="9"/>
        <end position="58"/>
    </location>
</feature>
<dbReference type="InterPro" id="IPR003615">
    <property type="entry name" value="HNH_nuc"/>
</dbReference>
<dbReference type="Proteomes" id="UP000006034">
    <property type="component" value="Unassembled WGS sequence"/>
</dbReference>
<dbReference type="GeneID" id="78087729"/>
<evidence type="ECO:0000259" key="1">
    <source>
        <dbReference type="SMART" id="SM00507"/>
    </source>
</evidence>
<dbReference type="eggNOG" id="ENOG5030M9K">
    <property type="taxonomic scope" value="Bacteria"/>
</dbReference>
<dbReference type="OrthoDB" id="9802901at2"/>
<proteinExistence type="predicted"/>
<reference evidence="2 3" key="1">
    <citation type="submission" date="2010-10" db="EMBL/GenBank/DDBJ databases">
        <authorList>
            <consortium name="The Broad Institute Genome Sequencing Platform"/>
            <person name="Ward D."/>
            <person name="Earl A."/>
            <person name="Feldgarden M."/>
            <person name="Young S.K."/>
            <person name="Gargeya S."/>
            <person name="Zeng Q."/>
            <person name="Alvarado L."/>
            <person name="Berlin A."/>
            <person name="Bochicchio J."/>
            <person name="Chapman S.B."/>
            <person name="Chen Z."/>
            <person name="Freedman E."/>
            <person name="Gellesch M."/>
            <person name="Goldberg J."/>
            <person name="Griggs A."/>
            <person name="Gujja S."/>
            <person name="Heilman E."/>
            <person name="Heiman D."/>
            <person name="Howarth C."/>
            <person name="Mehta T."/>
            <person name="Neiman D."/>
            <person name="Pearson M."/>
            <person name="Roberts A."/>
            <person name="Saif S."/>
            <person name="Shea T."/>
            <person name="Shenoy N."/>
            <person name="Sisk P."/>
            <person name="Stolte C."/>
            <person name="Sykes S."/>
            <person name="White J."/>
            <person name="Yandava C."/>
            <person name="Allen-Vercoe E."/>
            <person name="Sibley C."/>
            <person name="Ambrose C.E."/>
            <person name="Strauss J."/>
            <person name="Daigneault M."/>
            <person name="Haas B."/>
            <person name="Nusbaum C."/>
            <person name="Birren B."/>
        </authorList>
    </citation>
    <scope>NUCLEOTIDE SEQUENCE [LARGE SCALE GENOMIC DNA]</scope>
    <source>
        <strain evidence="2 3">3_1_6</strain>
    </source>
</reference>
<dbReference type="GO" id="GO:0008270">
    <property type="term" value="F:zinc ion binding"/>
    <property type="evidence" value="ECO:0007669"/>
    <property type="project" value="InterPro"/>
</dbReference>
<dbReference type="GO" id="GO:0004519">
    <property type="term" value="F:endonuclease activity"/>
    <property type="evidence" value="ECO:0007669"/>
    <property type="project" value="InterPro"/>
</dbReference>
<evidence type="ECO:0000313" key="3">
    <source>
        <dbReference type="Proteomes" id="UP000006034"/>
    </source>
</evidence>